<dbReference type="PRINTS" id="PR00508">
    <property type="entry name" value="S21N4MTFRASE"/>
</dbReference>
<feature type="domain" description="DNA methylase N-4/N-6" evidence="9">
    <location>
        <begin position="259"/>
        <end position="532"/>
    </location>
</feature>
<dbReference type="PANTHER" id="PTHR13370:SF3">
    <property type="entry name" value="TRNA (GUANINE(10)-N2)-METHYLTRANSFERASE HOMOLOG"/>
    <property type="match status" value="1"/>
</dbReference>
<evidence type="ECO:0000256" key="1">
    <source>
        <dbReference type="ARBA" id="ARBA00010203"/>
    </source>
</evidence>
<evidence type="ECO:0000256" key="3">
    <source>
        <dbReference type="ARBA" id="ARBA00022603"/>
    </source>
</evidence>
<gene>
    <name evidence="10" type="ORF">PL9631_100020</name>
</gene>
<keyword evidence="3 10" id="KW-0489">Methyltransferase</keyword>
<evidence type="ECO:0000256" key="8">
    <source>
        <dbReference type="ARBA" id="ARBA00049120"/>
    </source>
</evidence>
<dbReference type="InterPro" id="IPR002941">
    <property type="entry name" value="DNA_methylase_N4/N6"/>
</dbReference>
<comment type="catalytic activity">
    <reaction evidence="8">
        <text>a 2'-deoxycytidine in DNA + S-adenosyl-L-methionine = an N(4)-methyl-2'-deoxycytidine in DNA + S-adenosyl-L-homocysteine + H(+)</text>
        <dbReference type="Rhea" id="RHEA:16857"/>
        <dbReference type="Rhea" id="RHEA-COMP:11369"/>
        <dbReference type="Rhea" id="RHEA-COMP:13674"/>
        <dbReference type="ChEBI" id="CHEBI:15378"/>
        <dbReference type="ChEBI" id="CHEBI:57856"/>
        <dbReference type="ChEBI" id="CHEBI:59789"/>
        <dbReference type="ChEBI" id="CHEBI:85452"/>
        <dbReference type="ChEBI" id="CHEBI:137933"/>
        <dbReference type="EC" id="2.1.1.113"/>
    </reaction>
</comment>
<dbReference type="GO" id="GO:0032259">
    <property type="term" value="P:methylation"/>
    <property type="evidence" value="ECO:0007669"/>
    <property type="project" value="UniProtKB-KW"/>
</dbReference>
<name>A0A7Z9BE83_9CYAN</name>
<dbReference type="GO" id="GO:0005737">
    <property type="term" value="C:cytoplasm"/>
    <property type="evidence" value="ECO:0007669"/>
    <property type="project" value="TreeGrafter"/>
</dbReference>
<dbReference type="Proteomes" id="UP000182190">
    <property type="component" value="Unassembled WGS sequence"/>
</dbReference>
<dbReference type="RefSeq" id="WP_083616078.1">
    <property type="nucleotide sequence ID" value="NZ_LR734982.1"/>
</dbReference>
<dbReference type="Pfam" id="PF01555">
    <property type="entry name" value="N6_N4_Mtase"/>
    <property type="match status" value="1"/>
</dbReference>
<dbReference type="PROSITE" id="PS00093">
    <property type="entry name" value="N4_MTASE"/>
    <property type="match status" value="2"/>
</dbReference>
<evidence type="ECO:0000256" key="6">
    <source>
        <dbReference type="ARBA" id="ARBA00022747"/>
    </source>
</evidence>
<accession>A0A7Z9BE83</accession>
<reference evidence="10" key="1">
    <citation type="submission" date="2019-10" db="EMBL/GenBank/DDBJ databases">
        <authorList>
            <consortium name="Genoscope - CEA"/>
            <person name="William W."/>
        </authorList>
    </citation>
    <scope>NUCLEOTIDE SEQUENCE [LARGE SCALE GENOMIC DNA]</scope>
    <source>
        <strain evidence="10">BBR_PRJEB10994</strain>
    </source>
</reference>
<organism evidence="10 11">
    <name type="scientific">Planktothrix paucivesiculata PCC 9631</name>
    <dbReference type="NCBI Taxonomy" id="671071"/>
    <lineage>
        <taxon>Bacteria</taxon>
        <taxon>Bacillati</taxon>
        <taxon>Cyanobacteriota</taxon>
        <taxon>Cyanophyceae</taxon>
        <taxon>Oscillatoriophycideae</taxon>
        <taxon>Oscillatoriales</taxon>
        <taxon>Microcoleaceae</taxon>
        <taxon>Planktothrix</taxon>
    </lineage>
</organism>
<dbReference type="GO" id="GO:0009307">
    <property type="term" value="P:DNA restriction-modification system"/>
    <property type="evidence" value="ECO:0007669"/>
    <property type="project" value="UniProtKB-KW"/>
</dbReference>
<protein>
    <recommendedName>
        <fullName evidence="2">site-specific DNA-methyltransferase (cytosine-N(4)-specific)</fullName>
        <ecNumber evidence="2">2.1.1.113</ecNumber>
    </recommendedName>
</protein>
<comment type="similarity">
    <text evidence="1">Belongs to the N(4)/N(6)-methyltransferase family. N(4) subfamily.</text>
</comment>
<dbReference type="InterPro" id="IPR001091">
    <property type="entry name" value="RM_Methyltransferase"/>
</dbReference>
<keyword evidence="7" id="KW-0238">DNA-binding</keyword>
<dbReference type="InterPro" id="IPR029063">
    <property type="entry name" value="SAM-dependent_MTases_sf"/>
</dbReference>
<sequence>MSKKTQNNNSIFGVQLSLFENQRKLGKHGTFIPNHKEIVHRWYPYIEGFSSEFAKSIIDNFCIGNRVYDPFAGTGTTVNVAASLGLSAFYSEVNPFMRLVIECKTNGLKTMRSRANIFLEYMDRIEDYARNHLPSLDYAQNIIEQAFGNSIYFKASRLVEIIALKQAIAECEFPCLRCKDFANLALGSIAVSCSEMKRASDLRYRKINEQLPEDFSVFNIFNQKKQEIYSDLIQNYPDFIDVICLGESALIDCSTDNEIDLVLTSPPYLNGTNYFRNTKLELWLTNFIQSKKDLDFFRIQALAAGINNISKRGRQPIIIPEVEEVAYILEKVTYDPRIPELVRRYFSDSCLWIQKIYNLLRPGGMAVIDIGDSRFAGIHIATDQFLKLIASQQGFYCHEERFVRSRKSKDGTDLKQVLLILEKTNPNRVCVKLNPSNDQNINQLNNDEYKNLAQKFAHSLPHLTKPYSSRNWGHTLHSLCSYQGKLKPAIAHFLIKEFTSPGDSVLDPMSGCGTIPLESLLQGRYPLGNDLQELGYILTKAKVERGTNDEAYIVLNDLLKYVDIYKNKQNLSTYAHFGFNGKLPEYFHEETLKEILAARNYVQLYPCSSWGQSLVYSSLLHILHGNRPYALSRRSHPVTPFKPSGNLDYRPLEPRLKAKVERMLQLEVPKNLQCGMATQVPFSQLDYLYQNTVDVVITSPPFAASTRFSIANWMRLWFAGWEPSDFKSRQEQFLEYQQRKSMDVYVEFFDSAAKWLKPSGRLIMHVGRTASCNMAEELIKRSGEHFKLIYSFDEDILGREKFGIRDQGATQSHQYLFLEKNH</sequence>
<dbReference type="SUPFAM" id="SSF53335">
    <property type="entry name" value="S-adenosyl-L-methionine-dependent methyltransferases"/>
    <property type="match status" value="4"/>
</dbReference>
<dbReference type="InterPro" id="IPR017985">
    <property type="entry name" value="MeTrfase_CN4_CS"/>
</dbReference>
<keyword evidence="6" id="KW-0680">Restriction system</keyword>
<dbReference type="Gene3D" id="3.40.50.150">
    <property type="entry name" value="Vaccinia Virus protein VP39"/>
    <property type="match status" value="3"/>
</dbReference>
<keyword evidence="11" id="KW-1185">Reference proteome</keyword>
<dbReference type="EMBL" id="CZCS02000002">
    <property type="protein sequence ID" value="VXD10331.1"/>
    <property type="molecule type" value="Genomic_DNA"/>
</dbReference>
<proteinExistence type="inferred from homology"/>
<evidence type="ECO:0000256" key="2">
    <source>
        <dbReference type="ARBA" id="ARBA00012185"/>
    </source>
</evidence>
<comment type="caution">
    <text evidence="10">The sequence shown here is derived from an EMBL/GenBank/DDBJ whole genome shotgun (WGS) entry which is preliminary data.</text>
</comment>
<evidence type="ECO:0000256" key="7">
    <source>
        <dbReference type="ARBA" id="ARBA00023125"/>
    </source>
</evidence>
<dbReference type="GO" id="GO:0003677">
    <property type="term" value="F:DNA binding"/>
    <property type="evidence" value="ECO:0007669"/>
    <property type="project" value="UniProtKB-KW"/>
</dbReference>
<evidence type="ECO:0000256" key="4">
    <source>
        <dbReference type="ARBA" id="ARBA00022679"/>
    </source>
</evidence>
<keyword evidence="4" id="KW-0808">Transferase</keyword>
<evidence type="ECO:0000256" key="5">
    <source>
        <dbReference type="ARBA" id="ARBA00022691"/>
    </source>
</evidence>
<dbReference type="EC" id="2.1.1.113" evidence="2"/>
<evidence type="ECO:0000313" key="11">
    <source>
        <dbReference type="Proteomes" id="UP000182190"/>
    </source>
</evidence>
<dbReference type="OrthoDB" id="9800801at2"/>
<dbReference type="AlphaFoldDB" id="A0A7Z9BE83"/>
<evidence type="ECO:0000313" key="10">
    <source>
        <dbReference type="EMBL" id="VXD10331.1"/>
    </source>
</evidence>
<dbReference type="PANTHER" id="PTHR13370">
    <property type="entry name" value="RNA METHYLASE-RELATED"/>
    <property type="match status" value="1"/>
</dbReference>
<evidence type="ECO:0000259" key="9">
    <source>
        <dbReference type="Pfam" id="PF01555"/>
    </source>
</evidence>
<dbReference type="GO" id="GO:0008170">
    <property type="term" value="F:N-methyltransferase activity"/>
    <property type="evidence" value="ECO:0007669"/>
    <property type="project" value="InterPro"/>
</dbReference>
<dbReference type="GO" id="GO:0015667">
    <property type="term" value="F:site-specific DNA-methyltransferase (cytosine-N4-specific) activity"/>
    <property type="evidence" value="ECO:0007669"/>
    <property type="project" value="UniProtKB-EC"/>
</dbReference>
<keyword evidence="5" id="KW-0949">S-adenosyl-L-methionine</keyword>